<evidence type="ECO:0000313" key="3">
    <source>
        <dbReference type="Proteomes" id="UP000299102"/>
    </source>
</evidence>
<name>A0A4C2ABZ6_EUMVA</name>
<dbReference type="Proteomes" id="UP000299102">
    <property type="component" value="Unassembled WGS sequence"/>
</dbReference>
<proteinExistence type="predicted"/>
<accession>A0A4C2ABZ6</accession>
<evidence type="ECO:0000313" key="2">
    <source>
        <dbReference type="EMBL" id="GBP96515.1"/>
    </source>
</evidence>
<keyword evidence="3" id="KW-1185">Reference proteome</keyword>
<dbReference type="EMBL" id="BGZK01002794">
    <property type="protein sequence ID" value="GBP96515.1"/>
    <property type="molecule type" value="Genomic_DNA"/>
</dbReference>
<comment type="caution">
    <text evidence="2">The sequence shown here is derived from an EMBL/GenBank/DDBJ whole genome shotgun (WGS) entry which is preliminary data.</text>
</comment>
<feature type="region of interest" description="Disordered" evidence="1">
    <location>
        <begin position="147"/>
        <end position="174"/>
    </location>
</feature>
<evidence type="ECO:0000256" key="1">
    <source>
        <dbReference type="SAM" id="MobiDB-lite"/>
    </source>
</evidence>
<gene>
    <name evidence="2" type="ORF">EVAR_69872_1</name>
</gene>
<reference evidence="2 3" key="1">
    <citation type="journal article" date="2019" name="Commun. Biol.">
        <title>The bagworm genome reveals a unique fibroin gene that provides high tensile strength.</title>
        <authorList>
            <person name="Kono N."/>
            <person name="Nakamura H."/>
            <person name="Ohtoshi R."/>
            <person name="Tomita M."/>
            <person name="Numata K."/>
            <person name="Arakawa K."/>
        </authorList>
    </citation>
    <scope>NUCLEOTIDE SEQUENCE [LARGE SCALE GENOMIC DNA]</scope>
</reference>
<protein>
    <submittedName>
        <fullName evidence="2">Uncharacterized protein</fullName>
    </submittedName>
</protein>
<sequence length="209" mass="23479">MAKSTTNQVSYADAVKNNSEAKNNVPLTNISPNIDLGFNYSRLEATVENLVQTINNFTTTMTSIMQEMLRMQNTLLKPLNTIKYVFGTLTALNNIKVNSSASNGKVSEKTALFKKYLENLDVTPEAIYSLRRAARNLKRRVKFKSPLRNSSGDWKRSDCEEGNNETTQHSKVFRPQHQDNGKSILLTLNLLTPVSPRHRGPSSRILGHP</sequence>
<organism evidence="2 3">
    <name type="scientific">Eumeta variegata</name>
    <name type="common">Bagworm moth</name>
    <name type="synonym">Eumeta japonica</name>
    <dbReference type="NCBI Taxonomy" id="151549"/>
    <lineage>
        <taxon>Eukaryota</taxon>
        <taxon>Metazoa</taxon>
        <taxon>Ecdysozoa</taxon>
        <taxon>Arthropoda</taxon>
        <taxon>Hexapoda</taxon>
        <taxon>Insecta</taxon>
        <taxon>Pterygota</taxon>
        <taxon>Neoptera</taxon>
        <taxon>Endopterygota</taxon>
        <taxon>Lepidoptera</taxon>
        <taxon>Glossata</taxon>
        <taxon>Ditrysia</taxon>
        <taxon>Tineoidea</taxon>
        <taxon>Psychidae</taxon>
        <taxon>Oiketicinae</taxon>
        <taxon>Eumeta</taxon>
    </lineage>
</organism>
<dbReference type="AlphaFoldDB" id="A0A4C2ABZ6"/>